<accession>A0ABN1JTS6</accession>
<gene>
    <name evidence="2" type="ORF">GCM10009107_13500</name>
</gene>
<keyword evidence="1" id="KW-1133">Transmembrane helix</keyword>
<feature type="transmembrane region" description="Helical" evidence="1">
    <location>
        <begin position="85"/>
        <end position="106"/>
    </location>
</feature>
<evidence type="ECO:0000313" key="3">
    <source>
        <dbReference type="Proteomes" id="UP001500279"/>
    </source>
</evidence>
<keyword evidence="1" id="KW-0472">Membrane</keyword>
<evidence type="ECO:0000256" key="1">
    <source>
        <dbReference type="SAM" id="Phobius"/>
    </source>
</evidence>
<sequence>MRRLVSQSNQAVRRMSSRAVDGVLSLVLGGGALIVAEGIRALEPTWPLRPGLLLRIADSLGLLRVSEADRSFQAMGIGSVDDTRALAAAAVYVVYLTLASALYAAWSVWREDDSLYPAAGLVCGACALHVLAPLAGMVLLVTGSTALLTLRRAVWRKSRRMPG</sequence>
<organism evidence="2 3">
    <name type="scientific">Ideonella azotifigens</name>
    <dbReference type="NCBI Taxonomy" id="513160"/>
    <lineage>
        <taxon>Bacteria</taxon>
        <taxon>Pseudomonadati</taxon>
        <taxon>Pseudomonadota</taxon>
        <taxon>Betaproteobacteria</taxon>
        <taxon>Burkholderiales</taxon>
        <taxon>Sphaerotilaceae</taxon>
        <taxon>Ideonella</taxon>
    </lineage>
</organism>
<keyword evidence="3" id="KW-1185">Reference proteome</keyword>
<protein>
    <recommendedName>
        <fullName evidence="4">DUF2127 domain-containing protein</fullName>
    </recommendedName>
</protein>
<feature type="transmembrane region" description="Helical" evidence="1">
    <location>
        <begin position="118"/>
        <end position="150"/>
    </location>
</feature>
<evidence type="ECO:0000313" key="2">
    <source>
        <dbReference type="EMBL" id="GAA0746237.1"/>
    </source>
</evidence>
<comment type="caution">
    <text evidence="2">The sequence shown here is derived from an EMBL/GenBank/DDBJ whole genome shotgun (WGS) entry which is preliminary data.</text>
</comment>
<keyword evidence="1" id="KW-0812">Transmembrane</keyword>
<name>A0ABN1JTS6_9BURK</name>
<evidence type="ECO:0008006" key="4">
    <source>
        <dbReference type="Google" id="ProtNLM"/>
    </source>
</evidence>
<reference evidence="2 3" key="1">
    <citation type="journal article" date="2019" name="Int. J. Syst. Evol. Microbiol.">
        <title>The Global Catalogue of Microorganisms (GCM) 10K type strain sequencing project: providing services to taxonomists for standard genome sequencing and annotation.</title>
        <authorList>
            <consortium name="The Broad Institute Genomics Platform"/>
            <consortium name="The Broad Institute Genome Sequencing Center for Infectious Disease"/>
            <person name="Wu L."/>
            <person name="Ma J."/>
        </authorList>
    </citation>
    <scope>NUCLEOTIDE SEQUENCE [LARGE SCALE GENOMIC DNA]</scope>
    <source>
        <strain evidence="2 3">JCM 15503</strain>
    </source>
</reference>
<dbReference type="Proteomes" id="UP001500279">
    <property type="component" value="Unassembled WGS sequence"/>
</dbReference>
<proteinExistence type="predicted"/>
<dbReference type="EMBL" id="BAAAEW010000006">
    <property type="protein sequence ID" value="GAA0746237.1"/>
    <property type="molecule type" value="Genomic_DNA"/>
</dbReference>